<gene>
    <name evidence="3" type="ORF">EDEG_01605</name>
</gene>
<keyword evidence="4" id="KW-1185">Reference proteome</keyword>
<keyword evidence="2" id="KW-1133">Transmembrane helix</keyword>
<keyword evidence="2" id="KW-0472">Membrane</keyword>
<dbReference type="Proteomes" id="UP000003163">
    <property type="component" value="Unassembled WGS sequence"/>
</dbReference>
<keyword evidence="2" id="KW-0812">Transmembrane</keyword>
<feature type="transmembrane region" description="Helical" evidence="2">
    <location>
        <begin position="84"/>
        <end position="102"/>
    </location>
</feature>
<accession>J8ZWQ4</accession>
<dbReference type="EMBL" id="AFBI03000024">
    <property type="protein sequence ID" value="EJW04083.1"/>
    <property type="molecule type" value="Genomic_DNA"/>
</dbReference>
<dbReference type="InParanoid" id="J8ZWQ4"/>
<sequence length="509" mass="58753">MQDPIKEEEEKNILQTTITQETSLKQYTNEGNNNHIEHIKNKTTKKIYDIHAFVIYILLLMYCNRKYLDYFEKLTMKDIDILKYLAAFIVIFTCIFTVRAYIRKAMVYNTYVSSVILIVSVPLLAGVCICFKTMPLIENIVANMTSLTIYLSLFVLAALFAMIMLYIFTPKRARYIQNMFKIVFIFYEIDNIILDLCVLIALAILFGLFVAEYQYKIFNSNLTMIEYIIQIIFYKWSLFNILYGSRLFLISYLYKSVKCKKSVWHAFKSCCFHIGSICFAGFVLPISQILNFTSYIEIKESDKGFIEFCKSANNAYIRFMDVLTAGFISKNATFTFFYLVTDNVGLNGAAKMSNALSNKYMISKLQNRNNLLVAIVPIIGFISYGIKFLVAQYDKSAELDLLIAFTSMVFMLLFIDTLYTCLNAVLFFFSEKSDIMKHQWPQCCQLFINEGIHEDFMALPENSTTIDIETQTICVKEAKEECELSASAAENSQQDENLQPKPNPNITKN</sequence>
<proteinExistence type="predicted"/>
<dbReference type="HOGENOM" id="CLU_535306_0_0_1"/>
<feature type="transmembrane region" description="Helical" evidence="2">
    <location>
        <begin position="114"/>
        <end position="137"/>
    </location>
</feature>
<name>J8ZWQ4_EDHAE</name>
<feature type="transmembrane region" description="Helical" evidence="2">
    <location>
        <begin position="371"/>
        <end position="390"/>
    </location>
</feature>
<feature type="transmembrane region" description="Helical" evidence="2">
    <location>
        <begin position="149"/>
        <end position="168"/>
    </location>
</feature>
<comment type="caution">
    <text evidence="3">The sequence shown here is derived from an EMBL/GenBank/DDBJ whole genome shotgun (WGS) entry which is preliminary data.</text>
</comment>
<evidence type="ECO:0000313" key="3">
    <source>
        <dbReference type="EMBL" id="EJW04083.1"/>
    </source>
</evidence>
<reference evidence="3 4" key="1">
    <citation type="submission" date="2011-08" db="EMBL/GenBank/DDBJ databases">
        <authorList>
            <person name="Liu Z.J."/>
            <person name="Shi F.L."/>
            <person name="Lu J.Q."/>
            <person name="Li M."/>
            <person name="Wang Z.L."/>
        </authorList>
    </citation>
    <scope>NUCLEOTIDE SEQUENCE [LARGE SCALE GENOMIC DNA]</scope>
    <source>
        <strain evidence="3 4">USNM 41457</strain>
    </source>
</reference>
<protein>
    <submittedName>
        <fullName evidence="3">Uncharacterized protein</fullName>
    </submittedName>
</protein>
<feature type="transmembrane region" description="Helical" evidence="2">
    <location>
        <begin position="47"/>
        <end position="64"/>
    </location>
</feature>
<feature type="transmembrane region" description="Helical" evidence="2">
    <location>
        <begin position="266"/>
        <end position="286"/>
    </location>
</feature>
<dbReference type="VEuPathDB" id="MicrosporidiaDB:EDEG_01605"/>
<evidence type="ECO:0000313" key="4">
    <source>
        <dbReference type="Proteomes" id="UP000003163"/>
    </source>
</evidence>
<feature type="transmembrane region" description="Helical" evidence="2">
    <location>
        <begin position="402"/>
        <end position="429"/>
    </location>
</feature>
<feature type="transmembrane region" description="Helical" evidence="2">
    <location>
        <begin position="231"/>
        <end position="254"/>
    </location>
</feature>
<feature type="transmembrane region" description="Helical" evidence="2">
    <location>
        <begin position="189"/>
        <end position="211"/>
    </location>
</feature>
<feature type="transmembrane region" description="Helical" evidence="2">
    <location>
        <begin position="332"/>
        <end position="350"/>
    </location>
</feature>
<reference evidence="4" key="2">
    <citation type="submission" date="2015-07" db="EMBL/GenBank/DDBJ databases">
        <title>Contrasting host-pathogen interactions and genome evolution in two generalist and specialist microsporidian pathogens of mosquitoes.</title>
        <authorList>
            <consortium name="The Broad Institute Genomics Platform"/>
            <consortium name="The Broad Institute Genome Sequencing Center for Infectious Disease"/>
            <person name="Cuomo C.A."/>
            <person name="Sanscrainte N.D."/>
            <person name="Goldberg J.M."/>
            <person name="Heiman D."/>
            <person name="Young S."/>
            <person name="Zeng Q."/>
            <person name="Becnel J.J."/>
            <person name="Birren B.W."/>
        </authorList>
    </citation>
    <scope>NUCLEOTIDE SEQUENCE [LARGE SCALE GENOMIC DNA]</scope>
    <source>
        <strain evidence="4">USNM 41457</strain>
    </source>
</reference>
<organism evidence="3 4">
    <name type="scientific">Edhazardia aedis (strain USNM 41457)</name>
    <name type="common">Microsporidian parasite</name>
    <dbReference type="NCBI Taxonomy" id="1003232"/>
    <lineage>
        <taxon>Eukaryota</taxon>
        <taxon>Fungi</taxon>
        <taxon>Fungi incertae sedis</taxon>
        <taxon>Microsporidia</taxon>
        <taxon>Edhazardia</taxon>
    </lineage>
</organism>
<evidence type="ECO:0000256" key="1">
    <source>
        <dbReference type="SAM" id="MobiDB-lite"/>
    </source>
</evidence>
<feature type="compositionally biased region" description="Polar residues" evidence="1">
    <location>
        <begin position="488"/>
        <end position="497"/>
    </location>
</feature>
<evidence type="ECO:0000256" key="2">
    <source>
        <dbReference type="SAM" id="Phobius"/>
    </source>
</evidence>
<dbReference type="AlphaFoldDB" id="J8ZWQ4"/>
<feature type="region of interest" description="Disordered" evidence="1">
    <location>
        <begin position="485"/>
        <end position="509"/>
    </location>
</feature>